<organism evidence="1 2">
    <name type="scientific">Pseudomonas mohnii</name>
    <dbReference type="NCBI Taxonomy" id="395600"/>
    <lineage>
        <taxon>Bacteria</taxon>
        <taxon>Pseudomonadati</taxon>
        <taxon>Pseudomonadota</taxon>
        <taxon>Gammaproteobacteria</taxon>
        <taxon>Pseudomonadales</taxon>
        <taxon>Pseudomonadaceae</taxon>
        <taxon>Pseudomonas</taxon>
    </lineage>
</organism>
<evidence type="ECO:0000313" key="2">
    <source>
        <dbReference type="Proteomes" id="UP000199665"/>
    </source>
</evidence>
<name>A0ABY0XXJ2_9PSED</name>
<keyword evidence="2" id="KW-1185">Reference proteome</keyword>
<accession>A0ABY0XXJ2</accession>
<dbReference type="Proteomes" id="UP000199665">
    <property type="component" value="Unassembled WGS sequence"/>
</dbReference>
<reference evidence="1 2" key="1">
    <citation type="submission" date="2016-10" db="EMBL/GenBank/DDBJ databases">
        <authorList>
            <person name="Varghese N."/>
            <person name="Submissions S."/>
        </authorList>
    </citation>
    <scope>NUCLEOTIDE SEQUENCE [LARGE SCALE GENOMIC DNA]</scope>
    <source>
        <strain evidence="1 2">DSM 18327</strain>
    </source>
</reference>
<evidence type="ECO:0000313" key="1">
    <source>
        <dbReference type="EMBL" id="SEC46841.1"/>
    </source>
</evidence>
<dbReference type="RefSeq" id="WP_139213625.1">
    <property type="nucleotide sequence ID" value="NZ_FNRV01000001.1"/>
</dbReference>
<gene>
    <name evidence="1" type="ORF">SAMN05216205_2408</name>
</gene>
<dbReference type="EMBL" id="FNRV01000001">
    <property type="protein sequence ID" value="SEC46841.1"/>
    <property type="molecule type" value="Genomic_DNA"/>
</dbReference>
<comment type="caution">
    <text evidence="1">The sequence shown here is derived from an EMBL/GenBank/DDBJ whole genome shotgun (WGS) entry which is preliminary data.</text>
</comment>
<protein>
    <submittedName>
        <fullName evidence="1">Uncharacterized protein</fullName>
    </submittedName>
</protein>
<sequence length="182" mass="20267">MRNTTSDNFRLRLKWLAEITERKINPSKLEINALSTMRLFCGLRVAKWFDKISLNSLKSAALELSEQQRGLDLWIDLKSMRAAAFALHVPNAATPPTAPMPSAEDQAKSALLDAHISSMAYFELYKFMSLLVQQNSNNASEILASIDIKLQTSKAKHYSFLIHHNNFTASSLTVIKGGKDGG</sequence>
<proteinExistence type="predicted"/>